<proteinExistence type="inferred from homology"/>
<feature type="binding site" evidence="12">
    <location>
        <position position="326"/>
    </location>
    <ligand>
        <name>Zn(2+)</name>
        <dbReference type="ChEBI" id="CHEBI:29105"/>
        <note>catalytic</note>
    </ligand>
</feature>
<dbReference type="SUPFAM" id="SSF55186">
    <property type="entry name" value="ThrRS/AlaRS common domain"/>
    <property type="match status" value="1"/>
</dbReference>
<keyword evidence="4 12" id="KW-0479">Metal-binding</keyword>
<dbReference type="SUPFAM" id="SSF55681">
    <property type="entry name" value="Class II aaRS and biotin synthetases"/>
    <property type="match status" value="1"/>
</dbReference>
<gene>
    <name evidence="12" type="primary">thrS</name>
    <name evidence="14" type="ORF">A2690_03585</name>
</gene>
<dbReference type="Proteomes" id="UP000178372">
    <property type="component" value="Unassembled WGS sequence"/>
</dbReference>
<dbReference type="Gene3D" id="3.40.50.800">
    <property type="entry name" value="Anticodon-binding domain"/>
    <property type="match status" value="1"/>
</dbReference>
<keyword evidence="7 12" id="KW-0067">ATP-binding</keyword>
<keyword evidence="9 12" id="KW-0648">Protein biosynthesis</keyword>
<comment type="subunit">
    <text evidence="12">Homodimer.</text>
</comment>
<name>A0A1F7GD82_9BACT</name>
<dbReference type="Gene3D" id="3.30.930.10">
    <property type="entry name" value="Bira Bifunctional Protein, Domain 2"/>
    <property type="match status" value="1"/>
</dbReference>
<dbReference type="InterPro" id="IPR012947">
    <property type="entry name" value="tRNA_SAD"/>
</dbReference>
<dbReference type="GO" id="GO:0000049">
    <property type="term" value="F:tRNA binding"/>
    <property type="evidence" value="ECO:0007669"/>
    <property type="project" value="UniProtKB-KW"/>
</dbReference>
<evidence type="ECO:0000313" key="15">
    <source>
        <dbReference type="Proteomes" id="UP000178372"/>
    </source>
</evidence>
<dbReference type="GO" id="GO:0005737">
    <property type="term" value="C:cytoplasm"/>
    <property type="evidence" value="ECO:0007669"/>
    <property type="project" value="UniProtKB-SubCell"/>
</dbReference>
<evidence type="ECO:0000256" key="10">
    <source>
        <dbReference type="ARBA" id="ARBA00023146"/>
    </source>
</evidence>
<dbReference type="InterPro" id="IPR036621">
    <property type="entry name" value="Anticodon-bd_dom_sf"/>
</dbReference>
<evidence type="ECO:0000256" key="1">
    <source>
        <dbReference type="ARBA" id="ARBA00008226"/>
    </source>
</evidence>
<keyword evidence="6 12" id="KW-0862">Zinc</keyword>
<dbReference type="Gene3D" id="3.30.54.20">
    <property type="match status" value="1"/>
</dbReference>
<dbReference type="PROSITE" id="PS50862">
    <property type="entry name" value="AA_TRNA_LIGASE_II"/>
    <property type="match status" value="1"/>
</dbReference>
<evidence type="ECO:0000259" key="13">
    <source>
        <dbReference type="PROSITE" id="PS50862"/>
    </source>
</evidence>
<comment type="cofactor">
    <cofactor evidence="12">
        <name>Zn(2+)</name>
        <dbReference type="ChEBI" id="CHEBI:29105"/>
    </cofactor>
    <text evidence="12">Binds 1 zinc ion per subunit.</text>
</comment>
<keyword evidence="5 12" id="KW-0547">Nucleotide-binding</keyword>
<dbReference type="InterPro" id="IPR018163">
    <property type="entry name" value="Thr/Ala-tRNA-synth_IIc_edit"/>
</dbReference>
<sequence>MSNSQNLDDLRHSAAHLLAAAVKQLWPGTLNAIGPAIENGFYQDFDFGEVKISEDDLSKIEKRMKQILPSWNKFEFNEVSLKEAQELFKDNPYKLELAQEFAGEGKKLQTNNPGDFLDLCKMGHVENPPKELKHFKLLSVAGAYWQGSEKNKMLTRIYGTIFKTNEELDEYLTMLEEAKKRDHKKLGKDLGLFTFSDLVGKGLPLWTPKGSTIRRELERFIIDEEIKRGYQHVYTPDIAKVDLYKTSGHYPYYKDSMYAPIQIEDEEFLLRPMTCPHHFELFRSQPHSYRELPMKIAELAKLYRFEKSGELMGLLRVRSFCLADAHIITPKKYAQKQIEEVLDLIEYMAGILGFTANTDYWYRLSLGDRKDETKYFKDDKAWEEAEKVLRNVIQGRSVQCVEAPAEAAFYGPKIDIQMKNVNGREDTAFTVQYDFVMPKRFKLSFTNEVGAEEEPVVIHRSSIGAIERIIAFLIEKYAGAFPLWLSPVQVVILPIAERHNKKAEEAANFLRENGVRVEVNLDNKTLPNKIREGTLQKIPYLCIIGDREIERGKKINLSVRTREGKDLGTMAINEFCDKLKDNIEKKN</sequence>
<keyword evidence="10 12" id="KW-0030">Aminoacyl-tRNA synthetase</keyword>
<dbReference type="InterPro" id="IPR047246">
    <property type="entry name" value="ThrRS_anticodon"/>
</dbReference>
<dbReference type="PRINTS" id="PR01047">
    <property type="entry name" value="TRNASYNTHTHR"/>
</dbReference>
<dbReference type="InterPro" id="IPR045864">
    <property type="entry name" value="aa-tRNA-synth_II/BPL/LPL"/>
</dbReference>
<dbReference type="CDD" id="cd00860">
    <property type="entry name" value="ThrRS_anticodon"/>
    <property type="match status" value="1"/>
</dbReference>
<dbReference type="HAMAP" id="MF_00184">
    <property type="entry name" value="Thr_tRNA_synth"/>
    <property type="match status" value="1"/>
</dbReference>
<dbReference type="GO" id="GO:0005524">
    <property type="term" value="F:ATP binding"/>
    <property type="evidence" value="ECO:0007669"/>
    <property type="project" value="UniProtKB-UniRule"/>
</dbReference>
<dbReference type="InterPro" id="IPR033728">
    <property type="entry name" value="ThrRS_core"/>
</dbReference>
<evidence type="ECO:0000256" key="2">
    <source>
        <dbReference type="ARBA" id="ARBA00022555"/>
    </source>
</evidence>
<keyword evidence="2 12" id="KW-0820">tRNA-binding</keyword>
<evidence type="ECO:0000256" key="9">
    <source>
        <dbReference type="ARBA" id="ARBA00022917"/>
    </source>
</evidence>
<evidence type="ECO:0000256" key="11">
    <source>
        <dbReference type="ARBA" id="ARBA00049515"/>
    </source>
</evidence>
<dbReference type="GO" id="GO:0004829">
    <property type="term" value="F:threonine-tRNA ligase activity"/>
    <property type="evidence" value="ECO:0007669"/>
    <property type="project" value="UniProtKB-UniRule"/>
</dbReference>
<dbReference type="InterPro" id="IPR006195">
    <property type="entry name" value="aa-tRNA-synth_II"/>
</dbReference>
<feature type="binding site" evidence="12">
    <location>
        <position position="275"/>
    </location>
    <ligand>
        <name>Zn(2+)</name>
        <dbReference type="ChEBI" id="CHEBI:29105"/>
        <note>catalytic</note>
    </ligand>
</feature>
<evidence type="ECO:0000256" key="6">
    <source>
        <dbReference type="ARBA" id="ARBA00022833"/>
    </source>
</evidence>
<evidence type="ECO:0000256" key="5">
    <source>
        <dbReference type="ARBA" id="ARBA00022741"/>
    </source>
</evidence>
<comment type="caution">
    <text evidence="12">Lacks conserved residue(s) required for the propagation of feature annotation.</text>
</comment>
<organism evidence="14 15">
    <name type="scientific">Candidatus Roizmanbacteria bacterium RIFCSPHIGHO2_01_FULL_39_12b</name>
    <dbReference type="NCBI Taxonomy" id="1802030"/>
    <lineage>
        <taxon>Bacteria</taxon>
        <taxon>Candidatus Roizmaniibacteriota</taxon>
    </lineage>
</organism>
<keyword evidence="3 12" id="KW-0436">Ligase</keyword>
<feature type="domain" description="Aminoacyl-transfer RNA synthetases class-II family profile" evidence="13">
    <location>
        <begin position="208"/>
        <end position="482"/>
    </location>
</feature>
<dbReference type="Pfam" id="PF03129">
    <property type="entry name" value="HGTP_anticodon"/>
    <property type="match status" value="1"/>
</dbReference>
<dbReference type="SUPFAM" id="SSF52954">
    <property type="entry name" value="Class II aaRS ABD-related"/>
    <property type="match status" value="1"/>
</dbReference>
<dbReference type="PANTHER" id="PTHR11451:SF56">
    <property type="entry name" value="THREONINE--TRNA LIGASE 1"/>
    <property type="match status" value="1"/>
</dbReference>
<dbReference type="CDD" id="cd00771">
    <property type="entry name" value="ThrRS_core"/>
    <property type="match status" value="1"/>
</dbReference>
<comment type="subcellular location">
    <subcellularLocation>
        <location evidence="12">Cytoplasm</location>
    </subcellularLocation>
</comment>
<dbReference type="EC" id="6.1.1.3" evidence="12"/>
<comment type="catalytic activity">
    <reaction evidence="11 12">
        <text>tRNA(Thr) + L-threonine + ATP = L-threonyl-tRNA(Thr) + AMP + diphosphate + H(+)</text>
        <dbReference type="Rhea" id="RHEA:24624"/>
        <dbReference type="Rhea" id="RHEA-COMP:9670"/>
        <dbReference type="Rhea" id="RHEA-COMP:9704"/>
        <dbReference type="ChEBI" id="CHEBI:15378"/>
        <dbReference type="ChEBI" id="CHEBI:30616"/>
        <dbReference type="ChEBI" id="CHEBI:33019"/>
        <dbReference type="ChEBI" id="CHEBI:57926"/>
        <dbReference type="ChEBI" id="CHEBI:78442"/>
        <dbReference type="ChEBI" id="CHEBI:78534"/>
        <dbReference type="ChEBI" id="CHEBI:456215"/>
        <dbReference type="EC" id="6.1.1.3"/>
    </reaction>
</comment>
<dbReference type="InterPro" id="IPR004154">
    <property type="entry name" value="Anticodon-bd"/>
</dbReference>
<evidence type="ECO:0000256" key="12">
    <source>
        <dbReference type="HAMAP-Rule" id="MF_00184"/>
    </source>
</evidence>
<dbReference type="FunFam" id="3.40.50.800:FF:000001">
    <property type="entry name" value="Threonine--tRNA ligase"/>
    <property type="match status" value="1"/>
</dbReference>
<evidence type="ECO:0000256" key="7">
    <source>
        <dbReference type="ARBA" id="ARBA00022840"/>
    </source>
</evidence>
<protein>
    <recommendedName>
        <fullName evidence="12">Threonine--tRNA ligase</fullName>
        <ecNumber evidence="12">6.1.1.3</ecNumber>
    </recommendedName>
    <alternativeName>
        <fullName evidence="12">Threonyl-tRNA synthetase</fullName>
        <shortName evidence="12">ThrRS</shortName>
    </alternativeName>
</protein>
<dbReference type="PANTHER" id="PTHR11451">
    <property type="entry name" value="THREONINE-TRNA LIGASE"/>
    <property type="match status" value="1"/>
</dbReference>
<evidence type="ECO:0000256" key="4">
    <source>
        <dbReference type="ARBA" id="ARBA00022723"/>
    </source>
</evidence>
<dbReference type="GO" id="GO:0006435">
    <property type="term" value="P:threonyl-tRNA aminoacylation"/>
    <property type="evidence" value="ECO:0007669"/>
    <property type="project" value="UniProtKB-UniRule"/>
</dbReference>
<keyword evidence="12" id="KW-0963">Cytoplasm</keyword>
<feature type="binding site" evidence="12">
    <location>
        <position position="459"/>
    </location>
    <ligand>
        <name>Zn(2+)</name>
        <dbReference type="ChEBI" id="CHEBI:29105"/>
        <note>catalytic</note>
    </ligand>
</feature>
<dbReference type="InterPro" id="IPR002314">
    <property type="entry name" value="aa-tRNA-synt_IIb"/>
</dbReference>
<dbReference type="InterPro" id="IPR002320">
    <property type="entry name" value="Thr-tRNA-ligase_IIa"/>
</dbReference>
<dbReference type="EMBL" id="MFZF01000010">
    <property type="protein sequence ID" value="OGK16829.1"/>
    <property type="molecule type" value="Genomic_DNA"/>
</dbReference>
<keyword evidence="8 12" id="KW-0694">RNA-binding</keyword>
<comment type="similarity">
    <text evidence="1 12">Belongs to the class-II aminoacyl-tRNA synthetase family.</text>
</comment>
<dbReference type="AlphaFoldDB" id="A0A1F7GD82"/>
<dbReference type="FunFam" id="3.30.930.10:FF:000002">
    <property type="entry name" value="Threonine--tRNA ligase"/>
    <property type="match status" value="1"/>
</dbReference>
<reference evidence="14 15" key="1">
    <citation type="journal article" date="2016" name="Nat. Commun.">
        <title>Thousands of microbial genomes shed light on interconnected biogeochemical processes in an aquifer system.</title>
        <authorList>
            <person name="Anantharaman K."/>
            <person name="Brown C.T."/>
            <person name="Hug L.A."/>
            <person name="Sharon I."/>
            <person name="Castelle C.J."/>
            <person name="Probst A.J."/>
            <person name="Thomas B.C."/>
            <person name="Singh A."/>
            <person name="Wilkins M.J."/>
            <person name="Karaoz U."/>
            <person name="Brodie E.L."/>
            <person name="Williams K.H."/>
            <person name="Hubbard S.S."/>
            <person name="Banfield J.F."/>
        </authorList>
    </citation>
    <scope>NUCLEOTIDE SEQUENCE [LARGE SCALE GENOMIC DNA]</scope>
</reference>
<dbReference type="Gene3D" id="3.30.980.10">
    <property type="entry name" value="Threonyl-trna Synthetase, Chain A, domain 2"/>
    <property type="match status" value="1"/>
</dbReference>
<evidence type="ECO:0000313" key="14">
    <source>
        <dbReference type="EMBL" id="OGK16829.1"/>
    </source>
</evidence>
<dbReference type="NCBIfam" id="TIGR00418">
    <property type="entry name" value="thrS"/>
    <property type="match status" value="1"/>
</dbReference>
<dbReference type="SMART" id="SM00863">
    <property type="entry name" value="tRNA_SAD"/>
    <property type="match status" value="1"/>
</dbReference>
<evidence type="ECO:0000256" key="3">
    <source>
        <dbReference type="ARBA" id="ARBA00022598"/>
    </source>
</evidence>
<comment type="caution">
    <text evidence="14">The sequence shown here is derived from an EMBL/GenBank/DDBJ whole genome shotgun (WGS) entry which is preliminary data.</text>
</comment>
<dbReference type="GO" id="GO:0046872">
    <property type="term" value="F:metal ion binding"/>
    <property type="evidence" value="ECO:0007669"/>
    <property type="project" value="UniProtKB-KW"/>
</dbReference>
<accession>A0A1F7GD82</accession>
<dbReference type="Pfam" id="PF00587">
    <property type="entry name" value="tRNA-synt_2b"/>
    <property type="match status" value="1"/>
</dbReference>
<evidence type="ECO:0000256" key="8">
    <source>
        <dbReference type="ARBA" id="ARBA00022884"/>
    </source>
</evidence>